<keyword evidence="8" id="KW-1185">Reference proteome</keyword>
<dbReference type="Pfam" id="PF08282">
    <property type="entry name" value="Hydrolase_3"/>
    <property type="match status" value="1"/>
</dbReference>
<dbReference type="SUPFAM" id="SSF56784">
    <property type="entry name" value="HAD-like"/>
    <property type="match status" value="1"/>
</dbReference>
<name>A0ABT4UMX3_9BACT</name>
<keyword evidence="6" id="KW-0460">Magnesium</keyword>
<dbReference type="Gene3D" id="3.40.50.1000">
    <property type="entry name" value="HAD superfamily/HAD-like"/>
    <property type="match status" value="1"/>
</dbReference>
<evidence type="ECO:0000256" key="1">
    <source>
        <dbReference type="ARBA" id="ARBA00001946"/>
    </source>
</evidence>
<dbReference type="NCBIfam" id="TIGR01670">
    <property type="entry name" value="KdsC-phosphatas"/>
    <property type="match status" value="1"/>
</dbReference>
<dbReference type="SFLD" id="SFLDG01136">
    <property type="entry name" value="C1.6:_Phosphoserine_Phosphatas"/>
    <property type="match status" value="1"/>
</dbReference>
<dbReference type="SFLD" id="SFLDS00003">
    <property type="entry name" value="Haloacid_Dehalogenase"/>
    <property type="match status" value="1"/>
</dbReference>
<evidence type="ECO:0000256" key="5">
    <source>
        <dbReference type="ARBA" id="ARBA00022801"/>
    </source>
</evidence>
<dbReference type="PANTHER" id="PTHR21485">
    <property type="entry name" value="HAD SUPERFAMILY MEMBERS CMAS AND KDSC"/>
    <property type="match status" value="1"/>
</dbReference>
<dbReference type="InterPro" id="IPR010023">
    <property type="entry name" value="KdsC_fam"/>
</dbReference>
<evidence type="ECO:0000313" key="8">
    <source>
        <dbReference type="Proteomes" id="UP001210231"/>
    </source>
</evidence>
<protein>
    <submittedName>
        <fullName evidence="7">HAD hydrolase family protein</fullName>
    </submittedName>
</protein>
<comment type="cofactor">
    <cofactor evidence="1">
        <name>Mg(2+)</name>
        <dbReference type="ChEBI" id="CHEBI:18420"/>
    </cofactor>
</comment>
<organism evidence="7 8">
    <name type="scientific">Polluticaenibacter yanchengensis</name>
    <dbReference type="NCBI Taxonomy" id="3014562"/>
    <lineage>
        <taxon>Bacteria</taxon>
        <taxon>Pseudomonadati</taxon>
        <taxon>Bacteroidota</taxon>
        <taxon>Chitinophagia</taxon>
        <taxon>Chitinophagales</taxon>
        <taxon>Chitinophagaceae</taxon>
        <taxon>Polluticaenibacter</taxon>
    </lineage>
</organism>
<dbReference type="InterPro" id="IPR023214">
    <property type="entry name" value="HAD_sf"/>
</dbReference>
<dbReference type="PIRSF" id="PIRSF006118">
    <property type="entry name" value="KDO8-P_Ptase"/>
    <property type="match status" value="1"/>
</dbReference>
<evidence type="ECO:0000256" key="4">
    <source>
        <dbReference type="ARBA" id="ARBA00022723"/>
    </source>
</evidence>
<dbReference type="Proteomes" id="UP001210231">
    <property type="component" value="Unassembled WGS sequence"/>
</dbReference>
<dbReference type="InterPro" id="IPR050793">
    <property type="entry name" value="CMP-NeuNAc_synthase"/>
</dbReference>
<gene>
    <name evidence="7" type="ORF">O3P16_15370</name>
</gene>
<reference evidence="7 8" key="1">
    <citation type="submission" date="2022-12" db="EMBL/GenBank/DDBJ databases">
        <title>Chitinophagaceae gen. sp. nov., a new member of the family Chitinophagaceae, isolated from soil in a chemical factory.</title>
        <authorList>
            <person name="Ke Z."/>
        </authorList>
    </citation>
    <scope>NUCLEOTIDE SEQUENCE [LARGE SCALE GENOMIC DNA]</scope>
    <source>
        <strain evidence="7 8">LY-5</strain>
    </source>
</reference>
<evidence type="ECO:0000256" key="2">
    <source>
        <dbReference type="ARBA" id="ARBA00005893"/>
    </source>
</evidence>
<keyword evidence="5 7" id="KW-0378">Hydrolase</keyword>
<keyword evidence="4" id="KW-0479">Metal-binding</keyword>
<comment type="subunit">
    <text evidence="3">Homotetramer.</text>
</comment>
<evidence type="ECO:0000256" key="3">
    <source>
        <dbReference type="ARBA" id="ARBA00011881"/>
    </source>
</evidence>
<dbReference type="EMBL" id="JAQGEF010000025">
    <property type="protein sequence ID" value="MDA3616196.1"/>
    <property type="molecule type" value="Genomic_DNA"/>
</dbReference>
<comment type="caution">
    <text evidence="7">The sequence shown here is derived from an EMBL/GenBank/DDBJ whole genome shotgun (WGS) entry which is preliminary data.</text>
</comment>
<dbReference type="GO" id="GO:0016787">
    <property type="term" value="F:hydrolase activity"/>
    <property type="evidence" value="ECO:0007669"/>
    <property type="project" value="UniProtKB-KW"/>
</dbReference>
<accession>A0ABT4UMX3</accession>
<dbReference type="SFLD" id="SFLDG01138">
    <property type="entry name" value="C1.6.2:_Deoxy-d-mannose-octulo"/>
    <property type="match status" value="1"/>
</dbReference>
<proteinExistence type="inferred from homology"/>
<evidence type="ECO:0000256" key="6">
    <source>
        <dbReference type="ARBA" id="ARBA00022842"/>
    </source>
</evidence>
<dbReference type="PANTHER" id="PTHR21485:SF3">
    <property type="entry name" value="N-ACYLNEURAMINATE CYTIDYLYLTRANSFERASE"/>
    <property type="match status" value="1"/>
</dbReference>
<sequence>MLNNFQLHNINTFVLDVDGVLTDGSLYLINDSEMVRVMNAKDGYALQLAIKRGFRVIVISGGISTLSELRLKKLGISDVYMGVHDKLGLLKSLSESLKIKASEMIYLGDDMPDIEVMTYTGISACPADACTDVLAISKYVSPFLGGKGFVRDVIEQVMKTQNKWLHTNEVVSK</sequence>
<dbReference type="RefSeq" id="WP_407032526.1">
    <property type="nucleotide sequence ID" value="NZ_JAQGEF010000025.1"/>
</dbReference>
<evidence type="ECO:0000313" key="7">
    <source>
        <dbReference type="EMBL" id="MDA3616196.1"/>
    </source>
</evidence>
<dbReference type="InterPro" id="IPR036412">
    <property type="entry name" value="HAD-like_sf"/>
</dbReference>
<comment type="similarity">
    <text evidence="2">Belongs to the KdsC family.</text>
</comment>